<evidence type="ECO:0000313" key="6">
    <source>
        <dbReference type="Proteomes" id="UP001597052"/>
    </source>
</evidence>
<keyword evidence="6" id="KW-1185">Reference proteome</keyword>
<keyword evidence="4" id="KW-0460">Magnesium</keyword>
<dbReference type="Proteomes" id="UP001597052">
    <property type="component" value="Unassembled WGS sequence"/>
</dbReference>
<dbReference type="SUPFAM" id="SSF56784">
    <property type="entry name" value="HAD-like"/>
    <property type="match status" value="1"/>
</dbReference>
<keyword evidence="4" id="KW-0479">Metal-binding</keyword>
<dbReference type="RefSeq" id="WP_256396336.1">
    <property type="nucleotide sequence ID" value="NZ_JANHDJ010000004.1"/>
</dbReference>
<keyword evidence="3 4" id="KW-0378">Hydrolase</keyword>
<comment type="function">
    <text evidence="4">Removes the phosphate from trehalose 6-phosphate to produce free trehalose.</text>
</comment>
<dbReference type="GO" id="GO:0046872">
    <property type="term" value="F:metal ion binding"/>
    <property type="evidence" value="ECO:0007669"/>
    <property type="project" value="UniProtKB-KW"/>
</dbReference>
<dbReference type="EMBL" id="JBHUDM010000004">
    <property type="protein sequence ID" value="MFD1643138.1"/>
    <property type="molecule type" value="Genomic_DNA"/>
</dbReference>
<dbReference type="InterPro" id="IPR023214">
    <property type="entry name" value="HAD_sf"/>
</dbReference>
<comment type="pathway">
    <text evidence="1 4">Glycan biosynthesis; trehalose biosynthesis.</text>
</comment>
<evidence type="ECO:0000313" key="5">
    <source>
        <dbReference type="EMBL" id="MFD1643138.1"/>
    </source>
</evidence>
<protein>
    <recommendedName>
        <fullName evidence="4">Trehalose 6-phosphate phosphatase</fullName>
        <ecNumber evidence="4">3.1.3.12</ecNumber>
    </recommendedName>
</protein>
<dbReference type="InterPro" id="IPR044651">
    <property type="entry name" value="OTSB-like"/>
</dbReference>
<proteinExistence type="inferred from homology"/>
<dbReference type="AlphaFoldDB" id="A0ABD6DAT6"/>
<comment type="catalytic activity">
    <reaction evidence="4">
        <text>alpha,alpha-trehalose 6-phosphate + H2O = alpha,alpha-trehalose + phosphate</text>
        <dbReference type="Rhea" id="RHEA:23420"/>
        <dbReference type="ChEBI" id="CHEBI:15377"/>
        <dbReference type="ChEBI" id="CHEBI:16551"/>
        <dbReference type="ChEBI" id="CHEBI:43474"/>
        <dbReference type="ChEBI" id="CHEBI:58429"/>
        <dbReference type="EC" id="3.1.3.12"/>
    </reaction>
</comment>
<reference evidence="5 6" key="1">
    <citation type="journal article" date="2019" name="Int. J. Syst. Evol. Microbiol.">
        <title>The Global Catalogue of Microorganisms (GCM) 10K type strain sequencing project: providing services to taxonomists for standard genome sequencing and annotation.</title>
        <authorList>
            <consortium name="The Broad Institute Genomics Platform"/>
            <consortium name="The Broad Institute Genome Sequencing Center for Infectious Disease"/>
            <person name="Wu L."/>
            <person name="Ma J."/>
        </authorList>
    </citation>
    <scope>NUCLEOTIDE SEQUENCE [LARGE SCALE GENOMIC DNA]</scope>
    <source>
        <strain evidence="5 6">CGMCC 1.10593</strain>
    </source>
</reference>
<sequence>MSEHDSTVGTASGEPSAETPLVWDHLAEVRGRLRQAEGLLFGTDFDGTLSPIEENPEAPEPTAENLRSLRTLQDHPQVRPAVISGRGLADLRERVGIEGVDYIGNHGLELGIDGQRETHADAASAEPKIAEICGTLGRQLDDIEGTVVENKGVTATIHYRMVDREQVETVREHVFEAVDELGDGEVEIHDGKESLELRPAADWDKGSAIAQLQEHVDGWQPVYIGDDTTDEAAFEAITPNGITVHVGDNHETAADYRVRSSAEAEVFIRWLVTDGLALLETVDDNVSAT</sequence>
<comment type="caution">
    <text evidence="5">The sequence shown here is derived from an EMBL/GenBank/DDBJ whole genome shotgun (WGS) entry which is preliminary data.</text>
</comment>
<accession>A0ABD6DAT6</accession>
<dbReference type="EC" id="3.1.3.12" evidence="4"/>
<evidence type="ECO:0000256" key="2">
    <source>
        <dbReference type="ARBA" id="ARBA00008770"/>
    </source>
</evidence>
<dbReference type="InterPro" id="IPR003337">
    <property type="entry name" value="Trehalose_PPase"/>
</dbReference>
<gene>
    <name evidence="5" type="primary">otsB</name>
    <name evidence="5" type="ORF">ACFSBW_14775</name>
</gene>
<comment type="cofactor">
    <cofactor evidence="4">
        <name>Mg(2+)</name>
        <dbReference type="ChEBI" id="CHEBI:18420"/>
    </cofactor>
</comment>
<dbReference type="Pfam" id="PF02358">
    <property type="entry name" value="Trehalose_PPase"/>
    <property type="match status" value="1"/>
</dbReference>
<dbReference type="PANTHER" id="PTHR43768">
    <property type="entry name" value="TREHALOSE 6-PHOSPHATE PHOSPHATASE"/>
    <property type="match status" value="1"/>
</dbReference>
<dbReference type="InterPro" id="IPR036412">
    <property type="entry name" value="HAD-like_sf"/>
</dbReference>
<dbReference type="PANTHER" id="PTHR43768:SF3">
    <property type="entry name" value="TREHALOSE 6-PHOSPHATE PHOSPHATASE"/>
    <property type="match status" value="1"/>
</dbReference>
<dbReference type="InterPro" id="IPR006379">
    <property type="entry name" value="HAD-SF_hydro_IIB"/>
</dbReference>
<name>A0ABD6DAT6_9EURY</name>
<comment type="similarity">
    <text evidence="2 4">Belongs to the trehalose phosphatase family.</text>
</comment>
<dbReference type="GO" id="GO:0004805">
    <property type="term" value="F:trehalose-phosphatase activity"/>
    <property type="evidence" value="ECO:0007669"/>
    <property type="project" value="UniProtKB-EC"/>
</dbReference>
<dbReference type="NCBIfam" id="TIGR01484">
    <property type="entry name" value="HAD-SF-IIB"/>
    <property type="match status" value="1"/>
</dbReference>
<organism evidence="5 6">
    <name type="scientific">Halohasta litorea</name>
    <dbReference type="NCBI Taxonomy" id="869891"/>
    <lineage>
        <taxon>Archaea</taxon>
        <taxon>Methanobacteriati</taxon>
        <taxon>Methanobacteriota</taxon>
        <taxon>Stenosarchaea group</taxon>
        <taxon>Halobacteria</taxon>
        <taxon>Halobacteriales</taxon>
        <taxon>Haloferacaceae</taxon>
        <taxon>Halohasta</taxon>
    </lineage>
</organism>
<dbReference type="NCBIfam" id="TIGR00685">
    <property type="entry name" value="T6PP"/>
    <property type="match status" value="1"/>
</dbReference>
<dbReference type="Gene3D" id="3.40.50.1000">
    <property type="entry name" value="HAD superfamily/HAD-like"/>
    <property type="match status" value="1"/>
</dbReference>
<evidence type="ECO:0000256" key="3">
    <source>
        <dbReference type="ARBA" id="ARBA00022801"/>
    </source>
</evidence>
<evidence type="ECO:0000256" key="1">
    <source>
        <dbReference type="ARBA" id="ARBA00005199"/>
    </source>
</evidence>
<dbReference type="Gene3D" id="3.30.70.1020">
    <property type="entry name" value="Trehalose-6-phosphate phosphatase related protein, domain 2"/>
    <property type="match status" value="1"/>
</dbReference>
<evidence type="ECO:0000256" key="4">
    <source>
        <dbReference type="RuleBase" id="RU361117"/>
    </source>
</evidence>